<dbReference type="SUPFAM" id="SSF54593">
    <property type="entry name" value="Glyoxalase/Bleomycin resistance protein/Dihydroxybiphenyl dioxygenase"/>
    <property type="match status" value="1"/>
</dbReference>
<keyword evidence="3" id="KW-1185">Reference proteome</keyword>
<dbReference type="InterPro" id="IPR029068">
    <property type="entry name" value="Glyas_Bleomycin-R_OHBP_Dase"/>
</dbReference>
<dbReference type="OrthoDB" id="9798201at2"/>
<dbReference type="InterPro" id="IPR004360">
    <property type="entry name" value="Glyas_Fos-R_dOase_dom"/>
</dbReference>
<dbReference type="InterPro" id="IPR037523">
    <property type="entry name" value="VOC_core"/>
</dbReference>
<evidence type="ECO:0000313" key="2">
    <source>
        <dbReference type="EMBL" id="AYF76871.1"/>
    </source>
</evidence>
<sequence length="119" mass="12711">MRILGAAITLGVSDPAASSAFFCTHLGFRATPIGDGAISLERDDLDVEIIVRQAEPDPDVQMSFDVADLITEQERLTEEGAPISEPLSRAAGGMLLLRLTDPNQLEIALTQWTPPAGSH</sequence>
<dbReference type="PROSITE" id="PS51819">
    <property type="entry name" value="VOC"/>
    <property type="match status" value="1"/>
</dbReference>
<feature type="domain" description="VOC" evidence="1">
    <location>
        <begin position="2"/>
        <end position="112"/>
    </location>
</feature>
<dbReference type="AlphaFoldDB" id="A0A386ZH87"/>
<dbReference type="KEGG" id="nyu:D7D52_27130"/>
<evidence type="ECO:0000259" key="1">
    <source>
        <dbReference type="PROSITE" id="PS51819"/>
    </source>
</evidence>
<evidence type="ECO:0000313" key="3">
    <source>
        <dbReference type="Proteomes" id="UP000267164"/>
    </source>
</evidence>
<reference evidence="2 3" key="1">
    <citation type="submission" date="2018-09" db="EMBL/GenBank/DDBJ databases">
        <title>Nocardia yunnanensis sp. nov., an actinomycete isolated from a soil sample.</title>
        <authorList>
            <person name="Zhang J."/>
        </authorList>
    </citation>
    <scope>NUCLEOTIDE SEQUENCE [LARGE SCALE GENOMIC DNA]</scope>
    <source>
        <strain evidence="2 3">CFHS0054</strain>
    </source>
</reference>
<proteinExistence type="predicted"/>
<protein>
    <submittedName>
        <fullName evidence="2">VOC family protein</fullName>
    </submittedName>
</protein>
<accession>A0A386ZH87</accession>
<dbReference type="Gene3D" id="3.10.180.10">
    <property type="entry name" value="2,3-Dihydroxybiphenyl 1,2-Dioxygenase, domain 1"/>
    <property type="match status" value="1"/>
</dbReference>
<dbReference type="EMBL" id="CP032568">
    <property type="protein sequence ID" value="AYF76871.1"/>
    <property type="molecule type" value="Genomic_DNA"/>
</dbReference>
<name>A0A386ZH87_9NOCA</name>
<organism evidence="2 3">
    <name type="scientific">Nocardia yunnanensis</name>
    <dbReference type="NCBI Taxonomy" id="2382165"/>
    <lineage>
        <taxon>Bacteria</taxon>
        <taxon>Bacillati</taxon>
        <taxon>Actinomycetota</taxon>
        <taxon>Actinomycetes</taxon>
        <taxon>Mycobacteriales</taxon>
        <taxon>Nocardiaceae</taxon>
        <taxon>Nocardia</taxon>
    </lineage>
</organism>
<dbReference type="Proteomes" id="UP000267164">
    <property type="component" value="Chromosome"/>
</dbReference>
<gene>
    <name evidence="2" type="ORF">D7D52_27130</name>
</gene>
<dbReference type="RefSeq" id="WP_120740803.1">
    <property type="nucleotide sequence ID" value="NZ_CP032568.1"/>
</dbReference>
<dbReference type="Pfam" id="PF00903">
    <property type="entry name" value="Glyoxalase"/>
    <property type="match status" value="1"/>
</dbReference>